<evidence type="ECO:0000256" key="10">
    <source>
        <dbReference type="ARBA" id="ARBA00072917"/>
    </source>
</evidence>
<keyword evidence="15" id="KW-1185">Reference proteome</keyword>
<dbReference type="SUPFAM" id="SSF48163">
    <property type="entry name" value="An anticodon-binding domain of class I aminoacyl-tRNA synthetases"/>
    <property type="match status" value="1"/>
</dbReference>
<dbReference type="STRING" id="1266660.A0A1G4J0X5"/>
<evidence type="ECO:0000256" key="4">
    <source>
        <dbReference type="ARBA" id="ARBA00022598"/>
    </source>
</evidence>
<dbReference type="EMBL" id="LT598459">
    <property type="protein sequence ID" value="SCU83252.1"/>
    <property type="molecule type" value="Genomic_DNA"/>
</dbReference>
<gene>
    <name evidence="14" type="ORF">LADA_0C10396G</name>
</gene>
<dbReference type="Pfam" id="PF00749">
    <property type="entry name" value="tRNA-synt_1c"/>
    <property type="match status" value="1"/>
</dbReference>
<dbReference type="GO" id="GO:0000049">
    <property type="term" value="F:tRNA binding"/>
    <property type="evidence" value="ECO:0007669"/>
    <property type="project" value="InterPro"/>
</dbReference>
<evidence type="ECO:0000256" key="2">
    <source>
        <dbReference type="ARBA" id="ARBA00007894"/>
    </source>
</evidence>
<name>A0A1G4J0X5_9SACH</name>
<dbReference type="EC" id="6.1.1.17" evidence="3"/>
<dbReference type="SUPFAM" id="SSF52374">
    <property type="entry name" value="Nucleotidylyl transferase"/>
    <property type="match status" value="1"/>
</dbReference>
<protein>
    <recommendedName>
        <fullName evidence="10">Glutamate--tRNA ligase, mitochondrial</fullName>
        <ecNumber evidence="3">6.1.1.17</ecNumber>
    </recommendedName>
    <alternativeName>
        <fullName evidence="9">Glutamyl-tRNA synthetase</fullName>
    </alternativeName>
</protein>
<evidence type="ECO:0000256" key="7">
    <source>
        <dbReference type="ARBA" id="ARBA00022917"/>
    </source>
</evidence>
<dbReference type="FunFam" id="3.40.50.620:FF:000045">
    <property type="entry name" value="Glutamate--tRNA ligase, mitochondrial"/>
    <property type="match status" value="1"/>
</dbReference>
<dbReference type="HAMAP" id="MF_00022">
    <property type="entry name" value="Glu_tRNA_synth_type1"/>
    <property type="match status" value="1"/>
</dbReference>
<keyword evidence="6 11" id="KW-0067">ATP-binding</keyword>
<evidence type="ECO:0000256" key="6">
    <source>
        <dbReference type="ARBA" id="ARBA00022840"/>
    </source>
</evidence>
<evidence type="ECO:0000256" key="3">
    <source>
        <dbReference type="ARBA" id="ARBA00012835"/>
    </source>
</evidence>
<dbReference type="CDD" id="cd00808">
    <property type="entry name" value="GluRS_core"/>
    <property type="match status" value="1"/>
</dbReference>
<keyword evidence="4 11" id="KW-0436">Ligase</keyword>
<dbReference type="Pfam" id="PF19269">
    <property type="entry name" value="Anticodon_2"/>
    <property type="match status" value="1"/>
</dbReference>
<dbReference type="InterPro" id="IPR045462">
    <property type="entry name" value="aa-tRNA-synth_I_cd-bd"/>
</dbReference>
<sequence length="544" mass="61347">MLKNGLDIALLTTMTLKRFKSNLFVKGSSLLGSKSILSKKPVKDIHPKSPVRTRFAPSPTGKLHLGSLRTALYNFLLAKSTGGEFLLRLEDTDQKRLVPGAEQNIYDSLKWCGITIDEGPGINEAKYGPYRQTDRTSIYQNHVEKLLSSGHAYRCFCSKERLDGLRDSAQKLRPPTTVSYDRHCAHATESEIQAKLKQNLPFTVRMKSPDQYPTFTDLLHGNLNMQPQVNACDRRYDDPILIKSDKLPTYHFANVVDDHSMKITHVVRGEEWLPSTPKHIALYESFGWTPPKFIHIPLLTSLQDKKLSKRKGDADVMSLKDKGILPEALVNFCVLFGWSPPREEAAKNHECFKIPDLVKLFNLNGLTKGNAKVDENKLWFFNQHYLAERLSDPQQLTQIASKLLPHIQKTTPGTNLGQLEGALVLAGKSLTTVHDIEAKFYYLLSRPRYDNNPYVRKFIEKQNLMLVRQVLEELNGRISAEVDVMHLLDKVAQGCGVRKNVVFEAARFALAGSIPGIKIPILIQFLGAQESNARISEALGQLRL</sequence>
<evidence type="ECO:0000256" key="8">
    <source>
        <dbReference type="ARBA" id="ARBA00023146"/>
    </source>
</evidence>
<evidence type="ECO:0000256" key="5">
    <source>
        <dbReference type="ARBA" id="ARBA00022741"/>
    </source>
</evidence>
<evidence type="ECO:0000256" key="11">
    <source>
        <dbReference type="RuleBase" id="RU363037"/>
    </source>
</evidence>
<keyword evidence="5 11" id="KW-0547">Nucleotide-binding</keyword>
<feature type="domain" description="Aminoacyl-tRNA synthetase class I anticodon-binding" evidence="13">
    <location>
        <begin position="400"/>
        <end position="539"/>
    </location>
</feature>
<dbReference type="Gene3D" id="1.10.10.350">
    <property type="match status" value="1"/>
</dbReference>
<comment type="subcellular location">
    <subcellularLocation>
        <location evidence="1">Mitochondrion</location>
    </subcellularLocation>
</comment>
<dbReference type="InterPro" id="IPR004527">
    <property type="entry name" value="Glu-tRNA-ligase_bac/mito"/>
</dbReference>
<dbReference type="Proteomes" id="UP000190274">
    <property type="component" value="Chromosome C"/>
</dbReference>
<dbReference type="InterPro" id="IPR020751">
    <property type="entry name" value="aa-tRNA-synth_I_codon-bd_sub2"/>
</dbReference>
<accession>A0A1G4J0X5</accession>
<dbReference type="Gene3D" id="3.40.50.620">
    <property type="entry name" value="HUPs"/>
    <property type="match status" value="1"/>
</dbReference>
<dbReference type="AlphaFoldDB" id="A0A1G4J0X5"/>
<keyword evidence="7 11" id="KW-0648">Protein biosynthesis</keyword>
<comment type="similarity">
    <text evidence="2">Belongs to the class-I aminoacyl-tRNA synthetase family. Glutamate--tRNA ligase type 1 subfamily.</text>
</comment>
<reference evidence="15" key="1">
    <citation type="submission" date="2016-03" db="EMBL/GenBank/DDBJ databases">
        <authorList>
            <person name="Devillers H."/>
        </authorList>
    </citation>
    <scope>NUCLEOTIDE SEQUENCE [LARGE SCALE GENOMIC DNA]</scope>
</reference>
<dbReference type="InterPro" id="IPR020058">
    <property type="entry name" value="Glu/Gln-tRNA-synth_Ib_cat-dom"/>
</dbReference>
<dbReference type="PANTHER" id="PTHR43311:SF2">
    <property type="entry name" value="GLUTAMATE--TRNA LIGASE, MITOCHONDRIAL-RELATED"/>
    <property type="match status" value="1"/>
</dbReference>
<dbReference type="InterPro" id="IPR008925">
    <property type="entry name" value="aa_tRNA-synth_I_cd-bd_sf"/>
</dbReference>
<dbReference type="PANTHER" id="PTHR43311">
    <property type="entry name" value="GLUTAMATE--TRNA LIGASE"/>
    <property type="match status" value="1"/>
</dbReference>
<evidence type="ECO:0000313" key="15">
    <source>
        <dbReference type="Proteomes" id="UP000190274"/>
    </source>
</evidence>
<dbReference type="InterPro" id="IPR033910">
    <property type="entry name" value="GluRS_core"/>
</dbReference>
<dbReference type="NCBIfam" id="TIGR00464">
    <property type="entry name" value="gltX_bact"/>
    <property type="match status" value="1"/>
</dbReference>
<dbReference type="InterPro" id="IPR014729">
    <property type="entry name" value="Rossmann-like_a/b/a_fold"/>
</dbReference>
<keyword evidence="8 11" id="KW-0030">Aminoacyl-tRNA synthetase</keyword>
<dbReference type="PRINTS" id="PR00987">
    <property type="entry name" value="TRNASYNTHGLU"/>
</dbReference>
<dbReference type="InterPro" id="IPR049940">
    <property type="entry name" value="GluQ/Sye"/>
</dbReference>
<evidence type="ECO:0000313" key="14">
    <source>
        <dbReference type="EMBL" id="SCU83252.1"/>
    </source>
</evidence>
<evidence type="ECO:0000256" key="1">
    <source>
        <dbReference type="ARBA" id="ARBA00004173"/>
    </source>
</evidence>
<evidence type="ECO:0000259" key="12">
    <source>
        <dbReference type="Pfam" id="PF00749"/>
    </source>
</evidence>
<dbReference type="GO" id="GO:0008270">
    <property type="term" value="F:zinc ion binding"/>
    <property type="evidence" value="ECO:0007669"/>
    <property type="project" value="InterPro"/>
</dbReference>
<dbReference type="GO" id="GO:0005524">
    <property type="term" value="F:ATP binding"/>
    <property type="evidence" value="ECO:0007669"/>
    <property type="project" value="UniProtKB-KW"/>
</dbReference>
<dbReference type="GO" id="GO:0032543">
    <property type="term" value="P:mitochondrial translation"/>
    <property type="evidence" value="ECO:0007669"/>
    <property type="project" value="EnsemblFungi"/>
</dbReference>
<evidence type="ECO:0000259" key="13">
    <source>
        <dbReference type="Pfam" id="PF19269"/>
    </source>
</evidence>
<dbReference type="GO" id="GO:0006424">
    <property type="term" value="P:glutamyl-tRNA aminoacylation"/>
    <property type="evidence" value="ECO:0007669"/>
    <property type="project" value="InterPro"/>
</dbReference>
<feature type="domain" description="Glutamyl/glutaminyl-tRNA synthetase class Ib catalytic" evidence="12">
    <location>
        <begin position="51"/>
        <end position="379"/>
    </location>
</feature>
<evidence type="ECO:0000256" key="9">
    <source>
        <dbReference type="ARBA" id="ARBA00030865"/>
    </source>
</evidence>
<dbReference type="GO" id="GO:0005739">
    <property type="term" value="C:mitochondrion"/>
    <property type="evidence" value="ECO:0007669"/>
    <property type="project" value="UniProtKB-SubCell"/>
</dbReference>
<proteinExistence type="inferred from homology"/>
<dbReference type="InterPro" id="IPR000924">
    <property type="entry name" value="Glu/Gln-tRNA-synth"/>
</dbReference>
<dbReference type="GO" id="GO:0004818">
    <property type="term" value="F:glutamate-tRNA ligase activity"/>
    <property type="evidence" value="ECO:0007669"/>
    <property type="project" value="UniProtKB-EC"/>
</dbReference>
<organism evidence="14 15">
    <name type="scientific">Lachancea dasiensis</name>
    <dbReference type="NCBI Taxonomy" id="1072105"/>
    <lineage>
        <taxon>Eukaryota</taxon>
        <taxon>Fungi</taxon>
        <taxon>Dikarya</taxon>
        <taxon>Ascomycota</taxon>
        <taxon>Saccharomycotina</taxon>
        <taxon>Saccharomycetes</taxon>
        <taxon>Saccharomycetales</taxon>
        <taxon>Saccharomycetaceae</taxon>
        <taxon>Lachancea</taxon>
    </lineage>
</organism>
<dbReference type="OrthoDB" id="428822at2759"/>